<dbReference type="Proteomes" id="UP001327560">
    <property type="component" value="Chromosome 2"/>
</dbReference>
<evidence type="ECO:0000313" key="1">
    <source>
        <dbReference type="EMBL" id="WOK98441.1"/>
    </source>
</evidence>
<reference evidence="1 2" key="1">
    <citation type="submission" date="2023-10" db="EMBL/GenBank/DDBJ databases">
        <title>Chromosome-scale genome assembly provides insights into flower coloration mechanisms of Canna indica.</title>
        <authorList>
            <person name="Li C."/>
        </authorList>
    </citation>
    <scope>NUCLEOTIDE SEQUENCE [LARGE SCALE GENOMIC DNA]</scope>
    <source>
        <tissue evidence="1">Flower</tissue>
    </source>
</reference>
<dbReference type="Gene3D" id="3.60.10.10">
    <property type="entry name" value="Endonuclease/exonuclease/phosphatase"/>
    <property type="match status" value="1"/>
</dbReference>
<proteinExistence type="predicted"/>
<sequence>MNLFSIPVEYKNIKSKRRKNSKEGSALKDDDDLEKENRENNVDIIILQETHLVQEEVEFFCLKYKRSRSSEIYPSTGRSGGIIVLWKARKFEVKYVFKNDQCVNCVVKQPEGDIFLLSGLYASTNHRKRRLLWQVFKKLTWFKMKHKLGGRKFQFSKAVKYFNKFIEEVGLLEANFGGPKYTWTNNRKVICDKEGRGRYREMPFIFEHFWFEYSDLNDVVKSSWEEECSNSSSFVMKQKKLAADLRNWNKNSIGVLEKNLRDNLKL</sequence>
<dbReference type="InterPro" id="IPR036691">
    <property type="entry name" value="Endo/exonu/phosph_ase_sf"/>
</dbReference>
<name>A0AAQ3K1M6_9LILI</name>
<dbReference type="SUPFAM" id="SSF56219">
    <property type="entry name" value="DNase I-like"/>
    <property type="match status" value="1"/>
</dbReference>
<gene>
    <name evidence="1" type="ORF">Cni_G07153</name>
</gene>
<protein>
    <recommendedName>
        <fullName evidence="3">Endonuclease/exonuclease/phosphatase domain-containing protein</fullName>
    </recommendedName>
</protein>
<dbReference type="EMBL" id="CP136891">
    <property type="protein sequence ID" value="WOK98441.1"/>
    <property type="molecule type" value="Genomic_DNA"/>
</dbReference>
<evidence type="ECO:0000313" key="2">
    <source>
        <dbReference type="Proteomes" id="UP001327560"/>
    </source>
</evidence>
<accession>A0AAQ3K1M6</accession>
<keyword evidence="2" id="KW-1185">Reference proteome</keyword>
<organism evidence="1 2">
    <name type="scientific">Canna indica</name>
    <name type="common">Indian-shot</name>
    <dbReference type="NCBI Taxonomy" id="4628"/>
    <lineage>
        <taxon>Eukaryota</taxon>
        <taxon>Viridiplantae</taxon>
        <taxon>Streptophyta</taxon>
        <taxon>Embryophyta</taxon>
        <taxon>Tracheophyta</taxon>
        <taxon>Spermatophyta</taxon>
        <taxon>Magnoliopsida</taxon>
        <taxon>Liliopsida</taxon>
        <taxon>Zingiberales</taxon>
        <taxon>Cannaceae</taxon>
        <taxon>Canna</taxon>
    </lineage>
</organism>
<evidence type="ECO:0008006" key="3">
    <source>
        <dbReference type="Google" id="ProtNLM"/>
    </source>
</evidence>
<dbReference type="AlphaFoldDB" id="A0AAQ3K1M6"/>